<gene>
    <name evidence="1" type="ORF">GCM10017772_23810</name>
</gene>
<dbReference type="Proteomes" id="UP000627369">
    <property type="component" value="Unassembled WGS sequence"/>
</dbReference>
<sequence>MVVRTPFAPQGLVVQLLDAEHRTLRSRAVEGEAFDEVYPVRFKKPVEAGFVCIHDEAGTSGTLSEVSVW</sequence>
<accession>A0A919FVB4</accession>
<dbReference type="AlphaFoldDB" id="A0A919FVB4"/>
<keyword evidence="2" id="KW-1185">Reference proteome</keyword>
<comment type="caution">
    <text evidence="1">The sequence shown here is derived from an EMBL/GenBank/DDBJ whole genome shotgun (WGS) entry which is preliminary data.</text>
</comment>
<organism evidence="1 2">
    <name type="scientific">Promicromonospora soli</name>
    <dbReference type="NCBI Taxonomy" id="2035533"/>
    <lineage>
        <taxon>Bacteria</taxon>
        <taxon>Bacillati</taxon>
        <taxon>Actinomycetota</taxon>
        <taxon>Actinomycetes</taxon>
        <taxon>Micrococcales</taxon>
        <taxon>Promicromonosporaceae</taxon>
        <taxon>Promicromonospora</taxon>
    </lineage>
</organism>
<dbReference type="EMBL" id="BNAS01000003">
    <property type="protein sequence ID" value="GHH73133.1"/>
    <property type="molecule type" value="Genomic_DNA"/>
</dbReference>
<evidence type="ECO:0000313" key="2">
    <source>
        <dbReference type="Proteomes" id="UP000627369"/>
    </source>
</evidence>
<protein>
    <submittedName>
        <fullName evidence="1">Uncharacterized protein</fullName>
    </submittedName>
</protein>
<name>A0A919FVB4_9MICO</name>
<evidence type="ECO:0000313" key="1">
    <source>
        <dbReference type="EMBL" id="GHH73133.1"/>
    </source>
</evidence>
<reference evidence="1" key="1">
    <citation type="journal article" date="2014" name="Int. J. Syst. Evol. Microbiol.">
        <title>Complete genome sequence of Corynebacterium casei LMG S-19264T (=DSM 44701T), isolated from a smear-ripened cheese.</title>
        <authorList>
            <consortium name="US DOE Joint Genome Institute (JGI-PGF)"/>
            <person name="Walter F."/>
            <person name="Albersmeier A."/>
            <person name="Kalinowski J."/>
            <person name="Ruckert C."/>
        </authorList>
    </citation>
    <scope>NUCLEOTIDE SEQUENCE</scope>
    <source>
        <strain evidence="1">CGMCC 4.7398</strain>
    </source>
</reference>
<proteinExistence type="predicted"/>
<reference evidence="1" key="2">
    <citation type="submission" date="2020-09" db="EMBL/GenBank/DDBJ databases">
        <authorList>
            <person name="Sun Q."/>
            <person name="Zhou Y."/>
        </authorList>
    </citation>
    <scope>NUCLEOTIDE SEQUENCE</scope>
    <source>
        <strain evidence="1">CGMCC 4.7398</strain>
    </source>
</reference>